<evidence type="ECO:0000256" key="2">
    <source>
        <dbReference type="SAM" id="SignalP"/>
    </source>
</evidence>
<reference evidence="3 4" key="1">
    <citation type="submission" date="2017-08" db="EMBL/GenBank/DDBJ databases">
        <title>Infants hospitalized years apart are colonized by the same room-sourced microbial strains.</title>
        <authorList>
            <person name="Brooks B."/>
            <person name="Olm M.R."/>
            <person name="Firek B.A."/>
            <person name="Baker R."/>
            <person name="Thomas B.C."/>
            <person name="Morowitz M.J."/>
            <person name="Banfield J.F."/>
        </authorList>
    </citation>
    <scope>NUCLEOTIDE SEQUENCE [LARGE SCALE GENOMIC DNA]</scope>
    <source>
        <strain evidence="3">S2_005_003_R2_43</strain>
    </source>
</reference>
<evidence type="ECO:0000256" key="1">
    <source>
        <dbReference type="SAM" id="MobiDB-lite"/>
    </source>
</evidence>
<proteinExistence type="predicted"/>
<accession>A0A2W5K7N1</accession>
<dbReference type="EMBL" id="QFPN01000011">
    <property type="protein sequence ID" value="PZQ11554.1"/>
    <property type="molecule type" value="Genomic_DNA"/>
</dbReference>
<evidence type="ECO:0000313" key="4">
    <source>
        <dbReference type="Proteomes" id="UP000249577"/>
    </source>
</evidence>
<dbReference type="AlphaFoldDB" id="A0A2W5K7N1"/>
<feature type="signal peptide" evidence="2">
    <location>
        <begin position="1"/>
        <end position="41"/>
    </location>
</feature>
<comment type="caution">
    <text evidence="3">The sequence shown here is derived from an EMBL/GenBank/DDBJ whole genome shotgun (WGS) entry which is preliminary data.</text>
</comment>
<feature type="chain" id="PRO_5016054929" evidence="2">
    <location>
        <begin position="42"/>
        <end position="109"/>
    </location>
</feature>
<sequence>MWTREAIAAAGSTLPPTTEAKSMKALILTLGALTLAGAAHADQIVTEKTTSGVYSAPVAGATPQARQHPAEDTTMGEAHRKTTVEEVPSRTVIRQGGSVSVDVGRSPRD</sequence>
<keyword evidence="2" id="KW-0732">Signal</keyword>
<dbReference type="Proteomes" id="UP000249577">
    <property type="component" value="Unassembled WGS sequence"/>
</dbReference>
<gene>
    <name evidence="3" type="ORF">DI565_17585</name>
</gene>
<name>A0A2W5K7N1_ANCNO</name>
<feature type="region of interest" description="Disordered" evidence="1">
    <location>
        <begin position="58"/>
        <end position="88"/>
    </location>
</feature>
<organism evidence="3 4">
    <name type="scientific">Ancylobacter novellus</name>
    <name type="common">Thiobacillus novellus</name>
    <dbReference type="NCBI Taxonomy" id="921"/>
    <lineage>
        <taxon>Bacteria</taxon>
        <taxon>Pseudomonadati</taxon>
        <taxon>Pseudomonadota</taxon>
        <taxon>Alphaproteobacteria</taxon>
        <taxon>Hyphomicrobiales</taxon>
        <taxon>Xanthobacteraceae</taxon>
        <taxon>Ancylobacter</taxon>
    </lineage>
</organism>
<protein>
    <submittedName>
        <fullName evidence="3">Uncharacterized protein</fullName>
    </submittedName>
</protein>
<evidence type="ECO:0000313" key="3">
    <source>
        <dbReference type="EMBL" id="PZQ11554.1"/>
    </source>
</evidence>
<feature type="compositionally biased region" description="Basic and acidic residues" evidence="1">
    <location>
        <begin position="77"/>
        <end position="88"/>
    </location>
</feature>